<dbReference type="GeneID" id="85446645"/>
<feature type="domain" description="Sialidase" evidence="2">
    <location>
        <begin position="77"/>
        <end position="396"/>
    </location>
</feature>
<evidence type="ECO:0000256" key="1">
    <source>
        <dbReference type="SAM" id="MobiDB-lite"/>
    </source>
</evidence>
<dbReference type="InterPro" id="IPR036278">
    <property type="entry name" value="Sialidase_sf"/>
</dbReference>
<name>A0AAD8UYG0_9PEZI</name>
<protein>
    <submittedName>
        <fullName evidence="3">Glycosyl hydrolase</fullName>
    </submittedName>
</protein>
<dbReference type="InterPro" id="IPR011040">
    <property type="entry name" value="Sialidase"/>
</dbReference>
<feature type="region of interest" description="Disordered" evidence="1">
    <location>
        <begin position="316"/>
        <end position="339"/>
    </location>
</feature>
<evidence type="ECO:0000313" key="4">
    <source>
        <dbReference type="Proteomes" id="UP001230504"/>
    </source>
</evidence>
<keyword evidence="3" id="KW-0378">Hydrolase</keyword>
<feature type="compositionally biased region" description="Basic and acidic residues" evidence="1">
    <location>
        <begin position="316"/>
        <end position="330"/>
    </location>
</feature>
<dbReference type="RefSeq" id="XP_060407843.1">
    <property type="nucleotide sequence ID" value="XM_060562405.1"/>
</dbReference>
<evidence type="ECO:0000259" key="2">
    <source>
        <dbReference type="Pfam" id="PF13088"/>
    </source>
</evidence>
<dbReference type="Pfam" id="PF13088">
    <property type="entry name" value="BNR_2"/>
    <property type="match status" value="1"/>
</dbReference>
<organism evidence="3 4">
    <name type="scientific">Colletotrichum navitas</name>
    <dbReference type="NCBI Taxonomy" id="681940"/>
    <lineage>
        <taxon>Eukaryota</taxon>
        <taxon>Fungi</taxon>
        <taxon>Dikarya</taxon>
        <taxon>Ascomycota</taxon>
        <taxon>Pezizomycotina</taxon>
        <taxon>Sordariomycetes</taxon>
        <taxon>Hypocreomycetidae</taxon>
        <taxon>Glomerellales</taxon>
        <taxon>Glomerellaceae</taxon>
        <taxon>Colletotrichum</taxon>
        <taxon>Colletotrichum graminicola species complex</taxon>
    </lineage>
</organism>
<accession>A0AAD8UYG0</accession>
<dbReference type="Gene3D" id="2.120.10.10">
    <property type="match status" value="1"/>
</dbReference>
<dbReference type="SUPFAM" id="SSF50939">
    <property type="entry name" value="Sialidases"/>
    <property type="match status" value="1"/>
</dbReference>
<gene>
    <name evidence="3" type="ORF">LY79DRAFT_643614</name>
</gene>
<keyword evidence="4" id="KW-1185">Reference proteome</keyword>
<evidence type="ECO:0000313" key="3">
    <source>
        <dbReference type="EMBL" id="KAK1569627.1"/>
    </source>
</evidence>
<dbReference type="GO" id="GO:0016787">
    <property type="term" value="F:hydrolase activity"/>
    <property type="evidence" value="ECO:0007669"/>
    <property type="project" value="UniProtKB-KW"/>
</dbReference>
<comment type="caution">
    <text evidence="3">The sequence shown here is derived from an EMBL/GenBank/DDBJ whole genome shotgun (WGS) entry which is preliminary data.</text>
</comment>
<dbReference type="EMBL" id="JAHLJV010000128">
    <property type="protein sequence ID" value="KAK1569627.1"/>
    <property type="molecule type" value="Genomic_DNA"/>
</dbReference>
<dbReference type="PANTHER" id="PTHR43752:SF2">
    <property type="entry name" value="BNR_ASP-BOX REPEAT FAMILY PROTEIN"/>
    <property type="match status" value="1"/>
</dbReference>
<dbReference type="Proteomes" id="UP001230504">
    <property type="component" value="Unassembled WGS sequence"/>
</dbReference>
<dbReference type="PANTHER" id="PTHR43752">
    <property type="entry name" value="BNR/ASP-BOX REPEAT FAMILY PROTEIN"/>
    <property type="match status" value="1"/>
</dbReference>
<dbReference type="CDD" id="cd15482">
    <property type="entry name" value="Sialidase_non-viral"/>
    <property type="match status" value="1"/>
</dbReference>
<proteinExistence type="predicted"/>
<dbReference type="AlphaFoldDB" id="A0AAD8UYG0"/>
<reference evidence="3" key="1">
    <citation type="submission" date="2021-06" db="EMBL/GenBank/DDBJ databases">
        <title>Comparative genomics, transcriptomics and evolutionary studies reveal genomic signatures of adaptation to plant cell wall in hemibiotrophic fungi.</title>
        <authorList>
            <consortium name="DOE Joint Genome Institute"/>
            <person name="Baroncelli R."/>
            <person name="Diaz J.F."/>
            <person name="Benocci T."/>
            <person name="Peng M."/>
            <person name="Battaglia E."/>
            <person name="Haridas S."/>
            <person name="Andreopoulos W."/>
            <person name="Labutti K."/>
            <person name="Pangilinan J."/>
            <person name="Floch G.L."/>
            <person name="Makela M.R."/>
            <person name="Henrissat B."/>
            <person name="Grigoriev I.V."/>
            <person name="Crouch J.A."/>
            <person name="De Vries R.P."/>
            <person name="Sukno S.A."/>
            <person name="Thon M.R."/>
        </authorList>
    </citation>
    <scope>NUCLEOTIDE SEQUENCE</scope>
    <source>
        <strain evidence="3">CBS 125086</strain>
    </source>
</reference>
<sequence length="433" mass="48122">MHPRLTPLARSIGFPLIFLTLHRSIICFDFVSYTITHSFSPKSNDSLTMSPTLRTAAIPAATVQSHASNLLQLPDQTLLCAWFGGSQEGLPDISIWLSRQEPGSTTWSAPEKVSADVNRSCQNPVLFRAPSTGDVWLFHTSQDAGNQDGAFIMARISSDNGMTWSEPHFPFRGITGAFVRQPLVVLDDGTWVLPVFHCRTTPGQRWIGNNDISAVYFSRDDGQTWAENVVPGSLGCVHMNIIPPGKKGCQYTAFFRSRWADSIYRSTSPNGLDWNPPKPITLPNPNSGICAARLPSGNTIIVFNRSAAEPKMAKREGLYDDITPKDDKRPNQASVNGKSAIWGTPRKDLTIAISSDDGLTWKERVLEEGDGYCMTNNSIQKTNRELSYPSIFIEKGPLSVAHVAFTFHRQYIKYVKIHELESWVDEAHVKREG</sequence>